<proteinExistence type="predicted"/>
<keyword evidence="1" id="KW-0812">Transmembrane</keyword>
<dbReference type="AlphaFoldDB" id="A0A418KUB3"/>
<gene>
    <name evidence="2" type="ORF">DY240_07665</name>
</gene>
<dbReference type="Pfam" id="PF20128">
    <property type="entry name" value="DUF6518"/>
    <property type="match status" value="1"/>
</dbReference>
<keyword evidence="1" id="KW-1133">Transmembrane helix</keyword>
<dbReference type="EMBL" id="QUAL01000063">
    <property type="protein sequence ID" value="RIQ30093.1"/>
    <property type="molecule type" value="Genomic_DNA"/>
</dbReference>
<evidence type="ECO:0000313" key="2">
    <source>
        <dbReference type="EMBL" id="RIQ30093.1"/>
    </source>
</evidence>
<comment type="caution">
    <text evidence="2">The sequence shown here is derived from an EMBL/GenBank/DDBJ whole genome shotgun (WGS) entry which is preliminary data.</text>
</comment>
<reference evidence="2 3" key="1">
    <citation type="submission" date="2018-09" db="EMBL/GenBank/DDBJ databases">
        <title>Isolation, diversity and antifungal activity of actinobacteria from wheat.</title>
        <authorList>
            <person name="Han C."/>
        </authorList>
    </citation>
    <scope>NUCLEOTIDE SEQUENCE [LARGE SCALE GENOMIC DNA]</scope>
    <source>
        <strain evidence="2 3">NEAU-YY265</strain>
    </source>
</reference>
<evidence type="ECO:0000256" key="1">
    <source>
        <dbReference type="SAM" id="Phobius"/>
    </source>
</evidence>
<dbReference type="RefSeq" id="WP_119659356.1">
    <property type="nucleotide sequence ID" value="NZ_QUAL01000063.1"/>
</dbReference>
<keyword evidence="1" id="KW-0472">Membrane</keyword>
<protein>
    <submittedName>
        <fullName evidence="2">Uncharacterized protein</fullName>
    </submittedName>
</protein>
<dbReference type="InterPro" id="IPR045393">
    <property type="entry name" value="DUF6518"/>
</dbReference>
<feature type="transmembrane region" description="Helical" evidence="1">
    <location>
        <begin position="58"/>
        <end position="79"/>
    </location>
</feature>
<keyword evidence="3" id="KW-1185">Reference proteome</keyword>
<dbReference type="Proteomes" id="UP000284057">
    <property type="component" value="Unassembled WGS sequence"/>
</dbReference>
<feature type="transmembrane region" description="Helical" evidence="1">
    <location>
        <begin position="32"/>
        <end position="51"/>
    </location>
</feature>
<sequence length="86" mass="8579">MQAALGAGAVAGVLVGEGVYGLREIAGTTYPPYWWGSIVAGLLLVAAVVLARRLSARAAAVAVAVTALAGAAFVLVYSADLVTVLH</sequence>
<organism evidence="2 3">
    <name type="scientific">Jiangella rhizosphaerae</name>
    <dbReference type="NCBI Taxonomy" id="2293569"/>
    <lineage>
        <taxon>Bacteria</taxon>
        <taxon>Bacillati</taxon>
        <taxon>Actinomycetota</taxon>
        <taxon>Actinomycetes</taxon>
        <taxon>Jiangellales</taxon>
        <taxon>Jiangellaceae</taxon>
        <taxon>Jiangella</taxon>
    </lineage>
</organism>
<evidence type="ECO:0000313" key="3">
    <source>
        <dbReference type="Proteomes" id="UP000284057"/>
    </source>
</evidence>
<name>A0A418KUB3_9ACTN</name>
<accession>A0A418KUB3</accession>